<evidence type="ECO:0000256" key="1">
    <source>
        <dbReference type="ARBA" id="ARBA00004141"/>
    </source>
</evidence>
<feature type="transmembrane region" description="Helical" evidence="6">
    <location>
        <begin position="114"/>
        <end position="137"/>
    </location>
</feature>
<proteinExistence type="predicted"/>
<sequence length="212" mass="22733">MADEPEWARQPPPAPPPAAPPAAASPEPDWAKPAPAPSNEPAWARTPAPAPAPSLNERVGAAVVGAAIGAAKPPMDMSFLNLPKPILAMRFMNVLSAFMLSFCAITKLMTTDRLAPGIVAVYIFIFAVAIFLFELHIPQLGRGLAENLGFLYSAMGRFWFLILVAILAASGHGLWGIFTVILVVCTAVVNALIWWKYPDYEKGCRIVDLGQA</sequence>
<feature type="compositionally biased region" description="Pro residues" evidence="5">
    <location>
        <begin position="10"/>
        <end position="20"/>
    </location>
</feature>
<feature type="transmembrane region" description="Helical" evidence="6">
    <location>
        <begin position="149"/>
        <end position="169"/>
    </location>
</feature>
<evidence type="ECO:0000313" key="8">
    <source>
        <dbReference type="Proteomes" id="UP000789595"/>
    </source>
</evidence>
<evidence type="ECO:0000256" key="4">
    <source>
        <dbReference type="ARBA" id="ARBA00023136"/>
    </source>
</evidence>
<evidence type="ECO:0000313" key="7">
    <source>
        <dbReference type="EMBL" id="CAH0374588.1"/>
    </source>
</evidence>
<evidence type="ECO:0000256" key="3">
    <source>
        <dbReference type="ARBA" id="ARBA00022989"/>
    </source>
</evidence>
<evidence type="ECO:0008006" key="9">
    <source>
        <dbReference type="Google" id="ProtNLM"/>
    </source>
</evidence>
<dbReference type="PANTHER" id="PTHR38894:SF1">
    <property type="entry name" value="TRANSMEMBRANE PROTEIN"/>
    <property type="match status" value="1"/>
</dbReference>
<gene>
    <name evidence="7" type="ORF">PECAL_4P18840</name>
</gene>
<evidence type="ECO:0000256" key="5">
    <source>
        <dbReference type="SAM" id="MobiDB-lite"/>
    </source>
</evidence>
<dbReference type="PANTHER" id="PTHR38894">
    <property type="entry name" value="TRANSMEMBRANE PROTEIN"/>
    <property type="match status" value="1"/>
</dbReference>
<dbReference type="OrthoDB" id="203284at2759"/>
<protein>
    <recommendedName>
        <fullName evidence="9">Golgi apparatus membrane protein TVP15</fullName>
    </recommendedName>
</protein>
<comment type="caution">
    <text evidence="7">The sequence shown here is derived from an EMBL/GenBank/DDBJ whole genome shotgun (WGS) entry which is preliminary data.</text>
</comment>
<feature type="transmembrane region" description="Helical" evidence="6">
    <location>
        <begin position="175"/>
        <end position="195"/>
    </location>
</feature>
<name>A0A8J2SLF1_9STRA</name>
<dbReference type="AlphaFoldDB" id="A0A8J2SLF1"/>
<keyword evidence="3 6" id="KW-1133">Transmembrane helix</keyword>
<feature type="region of interest" description="Disordered" evidence="5">
    <location>
        <begin position="1"/>
        <end position="52"/>
    </location>
</feature>
<evidence type="ECO:0000256" key="2">
    <source>
        <dbReference type="ARBA" id="ARBA00022692"/>
    </source>
</evidence>
<dbReference type="Proteomes" id="UP000789595">
    <property type="component" value="Unassembled WGS sequence"/>
</dbReference>
<keyword evidence="2 6" id="KW-0812">Transmembrane</keyword>
<reference evidence="7" key="1">
    <citation type="submission" date="2021-11" db="EMBL/GenBank/DDBJ databases">
        <authorList>
            <consortium name="Genoscope - CEA"/>
            <person name="William W."/>
        </authorList>
    </citation>
    <scope>NUCLEOTIDE SEQUENCE</scope>
</reference>
<accession>A0A8J2SLF1</accession>
<keyword evidence="8" id="KW-1185">Reference proteome</keyword>
<dbReference type="InterPro" id="IPR013714">
    <property type="entry name" value="Golgi_TVP15"/>
</dbReference>
<dbReference type="GO" id="GO:0016020">
    <property type="term" value="C:membrane"/>
    <property type="evidence" value="ECO:0007669"/>
    <property type="project" value="UniProtKB-SubCell"/>
</dbReference>
<dbReference type="Pfam" id="PF08507">
    <property type="entry name" value="COPI_assoc"/>
    <property type="match status" value="1"/>
</dbReference>
<organism evidence="7 8">
    <name type="scientific">Pelagomonas calceolata</name>
    <dbReference type="NCBI Taxonomy" id="35677"/>
    <lineage>
        <taxon>Eukaryota</taxon>
        <taxon>Sar</taxon>
        <taxon>Stramenopiles</taxon>
        <taxon>Ochrophyta</taxon>
        <taxon>Pelagophyceae</taxon>
        <taxon>Pelagomonadales</taxon>
        <taxon>Pelagomonadaceae</taxon>
        <taxon>Pelagomonas</taxon>
    </lineage>
</organism>
<feature type="transmembrane region" description="Helical" evidence="6">
    <location>
        <begin position="87"/>
        <end position="108"/>
    </location>
</feature>
<evidence type="ECO:0000256" key="6">
    <source>
        <dbReference type="SAM" id="Phobius"/>
    </source>
</evidence>
<keyword evidence="4 6" id="KW-0472">Membrane</keyword>
<dbReference type="EMBL" id="CAKKNE010000004">
    <property type="protein sequence ID" value="CAH0374588.1"/>
    <property type="molecule type" value="Genomic_DNA"/>
</dbReference>
<comment type="subcellular location">
    <subcellularLocation>
        <location evidence="1">Membrane</location>
        <topology evidence="1">Multi-pass membrane protein</topology>
    </subcellularLocation>
</comment>